<dbReference type="AlphaFoldDB" id="A0A9J6BKV6"/>
<evidence type="ECO:0000313" key="2">
    <source>
        <dbReference type="Proteomes" id="UP001107558"/>
    </source>
</evidence>
<comment type="caution">
    <text evidence="1">The sequence shown here is derived from an EMBL/GenBank/DDBJ whole genome shotgun (WGS) entry which is preliminary data.</text>
</comment>
<proteinExistence type="predicted"/>
<dbReference type="Proteomes" id="UP001107558">
    <property type="component" value="Chromosome 3"/>
</dbReference>
<gene>
    <name evidence="1" type="ORF">PVAND_000746</name>
</gene>
<organism evidence="1 2">
    <name type="scientific">Polypedilum vanderplanki</name>
    <name type="common">Sleeping chironomid midge</name>
    <dbReference type="NCBI Taxonomy" id="319348"/>
    <lineage>
        <taxon>Eukaryota</taxon>
        <taxon>Metazoa</taxon>
        <taxon>Ecdysozoa</taxon>
        <taxon>Arthropoda</taxon>
        <taxon>Hexapoda</taxon>
        <taxon>Insecta</taxon>
        <taxon>Pterygota</taxon>
        <taxon>Neoptera</taxon>
        <taxon>Endopterygota</taxon>
        <taxon>Diptera</taxon>
        <taxon>Nematocera</taxon>
        <taxon>Chironomoidea</taxon>
        <taxon>Chironomidae</taxon>
        <taxon>Chironominae</taxon>
        <taxon>Polypedilum</taxon>
        <taxon>Polypedilum</taxon>
    </lineage>
</organism>
<reference evidence="1" key="1">
    <citation type="submission" date="2021-03" db="EMBL/GenBank/DDBJ databases">
        <title>Chromosome level genome of the anhydrobiotic midge Polypedilum vanderplanki.</title>
        <authorList>
            <person name="Yoshida Y."/>
            <person name="Kikawada T."/>
            <person name="Gusev O."/>
        </authorList>
    </citation>
    <scope>NUCLEOTIDE SEQUENCE</scope>
    <source>
        <strain evidence="1">NIAS01</strain>
        <tissue evidence="1">Whole body or cell culture</tissue>
    </source>
</reference>
<evidence type="ECO:0000313" key="1">
    <source>
        <dbReference type="EMBL" id="KAG5670484.1"/>
    </source>
</evidence>
<dbReference type="PANTHER" id="PTHR24413">
    <property type="entry name" value="SPECKLE-TYPE POZ PROTEIN"/>
    <property type="match status" value="1"/>
</dbReference>
<dbReference type="Gene3D" id="6.10.250.3030">
    <property type="match status" value="1"/>
</dbReference>
<dbReference type="OrthoDB" id="6359816at2759"/>
<dbReference type="Gene3D" id="6.20.250.50">
    <property type="match status" value="1"/>
</dbReference>
<sequence length="89" mass="9919">MADDLLAAADKYALEKLKVMCEEALCVNLSVETAAETLYLQIYIVRDQLKAQTIDFINTSHATDVMEPLDGKNMVTTHPHLINEGIFAH</sequence>
<name>A0A9J6BKV6_POLVA</name>
<protein>
    <submittedName>
        <fullName evidence="1">Uncharacterized protein</fullName>
    </submittedName>
</protein>
<keyword evidence="2" id="KW-1185">Reference proteome</keyword>
<dbReference type="EMBL" id="JADBJN010000003">
    <property type="protein sequence ID" value="KAG5670484.1"/>
    <property type="molecule type" value="Genomic_DNA"/>
</dbReference>
<accession>A0A9J6BKV6</accession>